<organism evidence="3 4">
    <name type="scientific">Botryosphaeria dothidea</name>
    <dbReference type="NCBI Taxonomy" id="55169"/>
    <lineage>
        <taxon>Eukaryota</taxon>
        <taxon>Fungi</taxon>
        <taxon>Dikarya</taxon>
        <taxon>Ascomycota</taxon>
        <taxon>Pezizomycotina</taxon>
        <taxon>Dothideomycetes</taxon>
        <taxon>Dothideomycetes incertae sedis</taxon>
        <taxon>Botryosphaeriales</taxon>
        <taxon>Botryosphaeriaceae</taxon>
        <taxon>Botryosphaeria</taxon>
    </lineage>
</organism>
<evidence type="ECO:0000313" key="4">
    <source>
        <dbReference type="Proteomes" id="UP000572817"/>
    </source>
</evidence>
<dbReference type="Proteomes" id="UP000572817">
    <property type="component" value="Unassembled WGS sequence"/>
</dbReference>
<evidence type="ECO:0000313" key="3">
    <source>
        <dbReference type="EMBL" id="KAF4303054.1"/>
    </source>
</evidence>
<accession>A0A8H4MXV6</accession>
<gene>
    <name evidence="3" type="ORF">GTA08_BOTSDO08566</name>
</gene>
<evidence type="ECO:0000259" key="2">
    <source>
        <dbReference type="Pfam" id="PF07110"/>
    </source>
</evidence>
<dbReference type="Pfam" id="PF07110">
    <property type="entry name" value="EthD"/>
    <property type="match status" value="1"/>
</dbReference>
<evidence type="ECO:0000256" key="1">
    <source>
        <dbReference type="ARBA" id="ARBA00005986"/>
    </source>
</evidence>
<comment type="similarity">
    <text evidence="1">Belongs to the tpcK family.</text>
</comment>
<name>A0A8H4MXV6_9PEZI</name>
<dbReference type="InterPro" id="IPR009799">
    <property type="entry name" value="EthD_dom"/>
</dbReference>
<dbReference type="OrthoDB" id="3183782at2759"/>
<keyword evidence="4" id="KW-1185">Reference proteome</keyword>
<dbReference type="EMBL" id="WWBZ02000062">
    <property type="protein sequence ID" value="KAF4303054.1"/>
    <property type="molecule type" value="Genomic_DNA"/>
</dbReference>
<proteinExistence type="inferred from homology"/>
<dbReference type="AlphaFoldDB" id="A0A8H4MXV6"/>
<comment type="caution">
    <text evidence="3">The sequence shown here is derived from an EMBL/GenBank/DDBJ whole genome shotgun (WGS) entry which is preliminary data.</text>
</comment>
<feature type="domain" description="EthD" evidence="2">
    <location>
        <begin position="30"/>
        <end position="103"/>
    </location>
</feature>
<dbReference type="GO" id="GO:0016491">
    <property type="term" value="F:oxidoreductase activity"/>
    <property type="evidence" value="ECO:0007669"/>
    <property type="project" value="InterPro"/>
</dbReference>
<sequence length="191" mass="21467">MAIKERLLRLSLAHYRKDSCSERDCHFFGTALHAKQAATLHARHGTVLYNQFYSTDATRGALERFKRDLGADWTLDQHDLTVELYVRDLATLRAIAADPEFASFGAVEEPYLSRRHVVASLAWVEVYVQDGKVVNVAKDGTPAYQPAFEDFVKKDGPLSRALAPRAQEPTAVPSEPLRKQLLWDDGPDVML</sequence>
<reference evidence="3" key="1">
    <citation type="submission" date="2020-04" db="EMBL/GenBank/DDBJ databases">
        <title>Genome Assembly and Annotation of Botryosphaeria dothidea sdau 11-99, a Latent Pathogen of Apple Fruit Ring Rot in China.</title>
        <authorList>
            <person name="Yu C."/>
            <person name="Diao Y."/>
            <person name="Lu Q."/>
            <person name="Zhao J."/>
            <person name="Cui S."/>
            <person name="Peng C."/>
            <person name="He B."/>
            <person name="Liu H."/>
        </authorList>
    </citation>
    <scope>NUCLEOTIDE SEQUENCE [LARGE SCALE GENOMIC DNA]</scope>
    <source>
        <strain evidence="3">Sdau11-99</strain>
    </source>
</reference>
<protein>
    <recommendedName>
        <fullName evidence="2">EthD domain-containing protein</fullName>
    </recommendedName>
</protein>